<organism evidence="3 4">
    <name type="scientific">Methylophilus glucosoxydans</name>
    <dbReference type="NCBI Taxonomy" id="752553"/>
    <lineage>
        <taxon>Bacteria</taxon>
        <taxon>Pseudomonadati</taxon>
        <taxon>Pseudomonadota</taxon>
        <taxon>Betaproteobacteria</taxon>
        <taxon>Nitrosomonadales</taxon>
        <taxon>Methylophilaceae</taxon>
        <taxon>Methylophilus</taxon>
    </lineage>
</organism>
<gene>
    <name evidence="3" type="ORF">ACFQ1T_00210</name>
</gene>
<dbReference type="EMBL" id="JBHTJW010000001">
    <property type="protein sequence ID" value="MFD0928188.1"/>
    <property type="molecule type" value="Genomic_DNA"/>
</dbReference>
<accession>A0ABW3GDA3</accession>
<feature type="transmembrane region" description="Helical" evidence="1">
    <location>
        <begin position="20"/>
        <end position="43"/>
    </location>
</feature>
<keyword evidence="1" id="KW-0472">Membrane</keyword>
<dbReference type="SUPFAM" id="SSF48317">
    <property type="entry name" value="Acid phosphatase/Vanadium-dependent haloperoxidase"/>
    <property type="match status" value="1"/>
</dbReference>
<evidence type="ECO:0000256" key="1">
    <source>
        <dbReference type="SAM" id="Phobius"/>
    </source>
</evidence>
<evidence type="ECO:0000313" key="3">
    <source>
        <dbReference type="EMBL" id="MFD0928188.1"/>
    </source>
</evidence>
<keyword evidence="1" id="KW-1133">Transmembrane helix</keyword>
<keyword evidence="1" id="KW-0812">Transmembrane</keyword>
<feature type="transmembrane region" description="Helical" evidence="1">
    <location>
        <begin position="105"/>
        <end position="122"/>
    </location>
</feature>
<feature type="domain" description="Phosphatidic acid phosphatase type 2/haloperoxidase" evidence="2">
    <location>
        <begin position="107"/>
        <end position="234"/>
    </location>
</feature>
<proteinExistence type="predicted"/>
<protein>
    <submittedName>
        <fullName evidence="3">Phosphatase PAP2 family protein</fullName>
    </submittedName>
</protein>
<sequence>MNTQTITQPWLPEPTLAMLWKAWLLSAMVIVWLANGTSIDLYLADQHFDFAQQAFSQKHAFFYETIMHEYAKHLLTLLWLTLLLISSVPERWVGKRLTASMRYKLRWILFLALLNALLVSGLKQQMPHACPWDVVRYGGELQWAPTFSSHAGIEEGHCFPAGHTTSGVWLSALCLLWLPHAPRKALLVALSGLAVGLMLGWAQQVRGAHFLSHTLTSLWLMCSWLLLVLTYTKSRIE</sequence>
<reference evidence="4" key="1">
    <citation type="journal article" date="2019" name="Int. J. Syst. Evol. Microbiol.">
        <title>The Global Catalogue of Microorganisms (GCM) 10K type strain sequencing project: providing services to taxonomists for standard genome sequencing and annotation.</title>
        <authorList>
            <consortium name="The Broad Institute Genomics Platform"/>
            <consortium name="The Broad Institute Genome Sequencing Center for Infectious Disease"/>
            <person name="Wu L."/>
            <person name="Ma J."/>
        </authorList>
    </citation>
    <scope>NUCLEOTIDE SEQUENCE [LARGE SCALE GENOMIC DNA]</scope>
    <source>
        <strain evidence="4">CCUG 59685</strain>
    </source>
</reference>
<feature type="transmembrane region" description="Helical" evidence="1">
    <location>
        <begin position="210"/>
        <end position="231"/>
    </location>
</feature>
<comment type="caution">
    <text evidence="3">The sequence shown here is derived from an EMBL/GenBank/DDBJ whole genome shotgun (WGS) entry which is preliminary data.</text>
</comment>
<dbReference type="CDD" id="cd03396">
    <property type="entry name" value="PAP2_like_6"/>
    <property type="match status" value="1"/>
</dbReference>
<keyword evidence="4" id="KW-1185">Reference proteome</keyword>
<evidence type="ECO:0000259" key="2">
    <source>
        <dbReference type="Pfam" id="PF01569"/>
    </source>
</evidence>
<dbReference type="InterPro" id="IPR000326">
    <property type="entry name" value="PAP2/HPO"/>
</dbReference>
<evidence type="ECO:0000313" key="4">
    <source>
        <dbReference type="Proteomes" id="UP001597106"/>
    </source>
</evidence>
<dbReference type="RefSeq" id="WP_379073353.1">
    <property type="nucleotide sequence ID" value="NZ_JBHTJW010000001.1"/>
</dbReference>
<feature type="transmembrane region" description="Helical" evidence="1">
    <location>
        <begin position="185"/>
        <end position="204"/>
    </location>
</feature>
<dbReference type="InterPro" id="IPR036938">
    <property type="entry name" value="PAP2/HPO_sf"/>
</dbReference>
<name>A0ABW3GDA3_9PROT</name>
<dbReference type="Proteomes" id="UP001597106">
    <property type="component" value="Unassembled WGS sequence"/>
</dbReference>
<dbReference type="Pfam" id="PF01569">
    <property type="entry name" value="PAP2"/>
    <property type="match status" value="1"/>
</dbReference>